<dbReference type="InterPro" id="IPR039131">
    <property type="entry name" value="NDUFAF1"/>
</dbReference>
<proteinExistence type="inferred from homology"/>
<organism evidence="3 4">
    <name type="scientific">Sphingomicrobium sediminis</name>
    <dbReference type="NCBI Taxonomy" id="2950949"/>
    <lineage>
        <taxon>Bacteria</taxon>
        <taxon>Pseudomonadati</taxon>
        <taxon>Pseudomonadota</taxon>
        <taxon>Alphaproteobacteria</taxon>
        <taxon>Sphingomonadales</taxon>
        <taxon>Sphingomonadaceae</taxon>
        <taxon>Sphingomicrobium</taxon>
    </lineage>
</organism>
<dbReference type="Pfam" id="PF08547">
    <property type="entry name" value="CIA30"/>
    <property type="match status" value="1"/>
</dbReference>
<name>A0A9X2J364_9SPHN</name>
<evidence type="ECO:0000313" key="4">
    <source>
        <dbReference type="Proteomes" id="UP001155128"/>
    </source>
</evidence>
<comment type="similarity">
    <text evidence="1">Belongs to the CIA30 family.</text>
</comment>
<evidence type="ECO:0000256" key="1">
    <source>
        <dbReference type="ARBA" id="ARBA00007884"/>
    </source>
</evidence>
<gene>
    <name evidence="3" type="ORF">NDO55_07975</name>
</gene>
<dbReference type="SUPFAM" id="SSF49785">
    <property type="entry name" value="Galactose-binding domain-like"/>
    <property type="match status" value="1"/>
</dbReference>
<evidence type="ECO:0000313" key="3">
    <source>
        <dbReference type="EMBL" id="MCM8557755.1"/>
    </source>
</evidence>
<accession>A0A9X2J364</accession>
<dbReference type="PANTHER" id="PTHR13194:SF19">
    <property type="entry name" value="NAD(P)-BINDING ROSSMANN-FOLD SUPERFAMILY PROTEIN"/>
    <property type="match status" value="1"/>
</dbReference>
<protein>
    <submittedName>
        <fullName evidence="3">CIA30 family protein</fullName>
    </submittedName>
</protein>
<dbReference type="Proteomes" id="UP001155128">
    <property type="component" value="Unassembled WGS sequence"/>
</dbReference>
<dbReference type="EMBL" id="JAMSHT010000001">
    <property type="protein sequence ID" value="MCM8557755.1"/>
    <property type="molecule type" value="Genomic_DNA"/>
</dbReference>
<dbReference type="PANTHER" id="PTHR13194">
    <property type="entry name" value="COMPLEX I INTERMEDIATE-ASSOCIATED PROTEIN 30"/>
    <property type="match status" value="1"/>
</dbReference>
<dbReference type="RefSeq" id="WP_252114095.1">
    <property type="nucleotide sequence ID" value="NZ_JAMSHT010000001.1"/>
</dbReference>
<reference evidence="3" key="1">
    <citation type="submission" date="2022-06" db="EMBL/GenBank/DDBJ databases">
        <title>Sphingomicrobium sedimins sp. nov., a marine bacterium isolated from tidal flat.</title>
        <authorList>
            <person name="Kim C.-H."/>
            <person name="Yoo Y."/>
            <person name="Kim J.-J."/>
        </authorList>
    </citation>
    <scope>NUCLEOTIDE SEQUENCE</scope>
    <source>
        <strain evidence="3">GRR-S6-50</strain>
    </source>
</reference>
<keyword evidence="4" id="KW-1185">Reference proteome</keyword>
<evidence type="ECO:0000259" key="2">
    <source>
        <dbReference type="Pfam" id="PF08547"/>
    </source>
</evidence>
<sequence>MFWSLAMILAAAQPENCWTIADFSDPEEARRWQVVNDGVMGGRSVGEAAIRDGALYFAGTINTNGGGFSSLRRSLDPGALDGAGRIRVTMQGDGRDYQLSMRSDVAWRGRPVAYRGSLDPLGVETGWQVASVKLSDNLDTSIFGRTVRAPTFEPAAAREIGIILADGQDGDFAVRIKRIEACK</sequence>
<dbReference type="AlphaFoldDB" id="A0A9X2J364"/>
<dbReference type="InterPro" id="IPR013857">
    <property type="entry name" value="NADH-UbQ_OxRdtase-assoc_prot30"/>
</dbReference>
<comment type="caution">
    <text evidence="3">The sequence shown here is derived from an EMBL/GenBank/DDBJ whole genome shotgun (WGS) entry which is preliminary data.</text>
</comment>
<dbReference type="InterPro" id="IPR008979">
    <property type="entry name" value="Galactose-bd-like_sf"/>
</dbReference>
<feature type="domain" description="NADH:ubiquinone oxidoreductase intermediate-associated protein 30" evidence="2">
    <location>
        <begin position="22"/>
        <end position="176"/>
    </location>
</feature>